<keyword evidence="1" id="KW-0805">Transcription regulation</keyword>
<dbReference type="GO" id="GO:0005634">
    <property type="term" value="C:nucleus"/>
    <property type="evidence" value="ECO:0007669"/>
    <property type="project" value="UniProtKB-SubCell"/>
</dbReference>
<dbReference type="InterPro" id="IPR003523">
    <property type="entry name" value="Transcription_factor_COE"/>
</dbReference>
<reference evidence="4" key="1">
    <citation type="journal article" date="2012" name="Nat. Genet.">
        <title>Whole-genome sequence of Schistosoma haematobium.</title>
        <authorList>
            <person name="Young N.D."/>
            <person name="Jex A.R."/>
            <person name="Li B."/>
            <person name="Liu S."/>
            <person name="Yang L."/>
            <person name="Xiong Z."/>
            <person name="Li Y."/>
            <person name="Cantacessi C."/>
            <person name="Hall R.S."/>
            <person name="Xu X."/>
            <person name="Chen F."/>
            <person name="Wu X."/>
            <person name="Zerlotini A."/>
            <person name="Oliveira G."/>
            <person name="Hofmann A."/>
            <person name="Zhang G."/>
            <person name="Fang X."/>
            <person name="Kang Y."/>
            <person name="Campbell B.E."/>
            <person name="Loukas A."/>
            <person name="Ranganathan S."/>
            <person name="Rollinson D."/>
            <person name="Rinaldi G."/>
            <person name="Brindley P.J."/>
            <person name="Yang H."/>
            <person name="Wang J."/>
            <person name="Wang J."/>
            <person name="Gasser R.B."/>
        </authorList>
    </citation>
    <scope>NUCLEOTIDE SEQUENCE [LARGE SCALE GENOMIC DNA]</scope>
</reference>
<dbReference type="InterPro" id="IPR018350">
    <property type="entry name" value="Transcription_factor_COE_CS"/>
</dbReference>
<keyword evidence="1" id="KW-0804">Transcription</keyword>
<evidence type="ECO:0000256" key="2">
    <source>
        <dbReference type="SAM" id="MobiDB-lite"/>
    </source>
</evidence>
<keyword evidence="1" id="KW-0217">Developmental protein</keyword>
<protein>
    <submittedName>
        <fullName evidence="4">Transcription factor COE3</fullName>
    </submittedName>
</protein>
<proteinExistence type="inferred from homology"/>
<keyword evidence="1" id="KW-0479">Metal-binding</keyword>
<evidence type="ECO:0000313" key="4">
    <source>
        <dbReference type="EMBL" id="KGB32532.1"/>
    </source>
</evidence>
<feature type="region of interest" description="Disordered" evidence="2">
    <location>
        <begin position="131"/>
        <end position="154"/>
    </location>
</feature>
<keyword evidence="1" id="KW-0539">Nucleus</keyword>
<keyword evidence="1" id="KW-0238">DNA-binding</keyword>
<evidence type="ECO:0000259" key="3">
    <source>
        <dbReference type="Pfam" id="PF16422"/>
    </source>
</evidence>
<dbReference type="GO" id="GO:0003677">
    <property type="term" value="F:DNA binding"/>
    <property type="evidence" value="ECO:0007669"/>
    <property type="project" value="UniProtKB-KW"/>
</dbReference>
<dbReference type="STRING" id="6185.A0A094ZFF8"/>
<evidence type="ECO:0000256" key="1">
    <source>
        <dbReference type="RuleBase" id="RU004489"/>
    </source>
</evidence>
<feature type="compositionally biased region" description="Basic residues" evidence="2">
    <location>
        <begin position="138"/>
        <end position="149"/>
    </location>
</feature>
<keyword evidence="1" id="KW-0862">Zinc</keyword>
<dbReference type="GO" id="GO:0008270">
    <property type="term" value="F:zinc ion binding"/>
    <property type="evidence" value="ECO:0007669"/>
    <property type="project" value="UniProtKB-KW"/>
</dbReference>
<dbReference type="AlphaFoldDB" id="A0A094ZFF8"/>
<name>A0A094ZFF8_SCHHA</name>
<comment type="subcellular location">
    <subcellularLocation>
        <location evidence="1">Nucleus</location>
    </subcellularLocation>
</comment>
<keyword evidence="1" id="KW-0863">Zinc-finger</keyword>
<dbReference type="GO" id="GO:0006355">
    <property type="term" value="P:regulation of DNA-templated transcription"/>
    <property type="evidence" value="ECO:0007669"/>
    <property type="project" value="InterPro"/>
</dbReference>
<dbReference type="EMBL" id="KL250507">
    <property type="protein sequence ID" value="KGB32532.1"/>
    <property type="molecule type" value="Genomic_DNA"/>
</dbReference>
<dbReference type="InterPro" id="IPR032200">
    <property type="entry name" value="COE_DBD"/>
</dbReference>
<accession>A0A094ZFF8</accession>
<gene>
    <name evidence="4" type="ORF">MS3_00671</name>
</gene>
<feature type="domain" description="Transcription factor COE DNA-binding" evidence="3">
    <location>
        <begin position="312"/>
        <end position="435"/>
    </location>
</feature>
<dbReference type="PROSITE" id="PS01345">
    <property type="entry name" value="COE"/>
    <property type="match status" value="1"/>
</dbReference>
<feature type="compositionally biased region" description="Low complexity" evidence="2">
    <location>
        <begin position="253"/>
        <end position="273"/>
    </location>
</feature>
<dbReference type="Gene3D" id="2.60.40.3180">
    <property type="entry name" value="Transcription factor COE1, DNA-binding domain"/>
    <property type="match status" value="1"/>
</dbReference>
<sequence>MATTMSLSNLSTNIDLLSSSSSSAAAVVAASLHGHDVTNQTNNSHNSLDQSITPQLFTQLGTITSSTISRDPNELCTNLNMVDRHLTNSNFSSFIQQHSQYPISNQLTSNSSNYFTQSNTHLSTTNCVSMLQQQQPQPHHHHHHQHQHQQHSELKRDHYEMLDMSTDPTNQFGLVRSWIAQQQQQQQNRQNNVNHLHHPNPHQNSPECSNSPSDQSNFLINTPNQSHGCLMNSQSQNNNNNPNFNHILSISPNSLGNHNTTNNNSNTNNSTNNGTRNGSMVSAYSAVAAVHHLTQMSNQMVGAINASNNNNNPNNNSVVGCLFDNTTGSMINNHVSFNNRGLSSNQLEPEGEKTNNGIHYRIRLLFANGVQQDQDLYIRLVDSSTKQPIAYEGQDKNPEMCRVLLTHEVMCSRCCERKSCGNRNETPSDPVILDSGIYISLFVAISSTHAIERKLLCISDNMFVHNNSKHGRRIRRTDSIDGGKSLFDDYQ</sequence>
<organism evidence="4">
    <name type="scientific">Schistosoma haematobium</name>
    <name type="common">Blood fluke</name>
    <dbReference type="NCBI Taxonomy" id="6185"/>
    <lineage>
        <taxon>Eukaryota</taxon>
        <taxon>Metazoa</taxon>
        <taxon>Spiralia</taxon>
        <taxon>Lophotrochozoa</taxon>
        <taxon>Platyhelminthes</taxon>
        <taxon>Trematoda</taxon>
        <taxon>Digenea</taxon>
        <taxon>Strigeidida</taxon>
        <taxon>Schistosomatoidea</taxon>
        <taxon>Schistosomatidae</taxon>
        <taxon>Schistosoma</taxon>
    </lineage>
</organism>
<comment type="similarity">
    <text evidence="1">Belongs to the COE family.</text>
</comment>
<dbReference type="InterPro" id="IPR038173">
    <property type="entry name" value="COE_DBD_sf"/>
</dbReference>
<feature type="domain" description="Transcription factor COE DNA-binding" evidence="3">
    <location>
        <begin position="442"/>
        <end position="476"/>
    </location>
</feature>
<feature type="compositionally biased region" description="Low complexity" evidence="2">
    <location>
        <begin position="181"/>
        <end position="194"/>
    </location>
</feature>
<dbReference type="PANTHER" id="PTHR10747">
    <property type="entry name" value="TRANSCRIPTION FACTOR COE FAMILY MEMBER"/>
    <property type="match status" value="1"/>
</dbReference>
<feature type="region of interest" description="Disordered" evidence="2">
    <location>
        <begin position="180"/>
        <end position="273"/>
    </location>
</feature>
<dbReference type="Pfam" id="PF16422">
    <property type="entry name" value="COE1_DBD"/>
    <property type="match status" value="2"/>
</dbReference>
<feature type="compositionally biased region" description="Low complexity" evidence="2">
    <location>
        <begin position="232"/>
        <end position="245"/>
    </location>
</feature>
<feature type="compositionally biased region" description="Polar residues" evidence="2">
    <location>
        <begin position="205"/>
        <end position="227"/>
    </location>
</feature>